<dbReference type="InterPro" id="IPR036343">
    <property type="entry name" value="GluRdtase_N_sf"/>
</dbReference>
<dbReference type="InterPro" id="IPR006151">
    <property type="entry name" value="Shikm_DH/Glu-tRNA_Rdtase"/>
</dbReference>
<evidence type="ECO:0000256" key="4">
    <source>
        <dbReference type="ARBA" id="ARBA00022857"/>
    </source>
</evidence>
<evidence type="ECO:0000256" key="1">
    <source>
        <dbReference type="ARBA" id="ARBA00005059"/>
    </source>
</evidence>
<dbReference type="InterPro" id="IPR000343">
    <property type="entry name" value="4pyrrol_synth_GluRdtase"/>
</dbReference>
<dbReference type="SUPFAM" id="SSF51735">
    <property type="entry name" value="NAD(P)-binding Rossmann-fold domains"/>
    <property type="match status" value="1"/>
</dbReference>
<protein>
    <recommendedName>
        <fullName evidence="3 8">Glutamyl-tRNA reductase</fullName>
        <shortName evidence="8">GluTR</shortName>
        <ecNumber evidence="3 8">1.2.1.70</ecNumber>
    </recommendedName>
</protein>
<dbReference type="InterPro" id="IPR015895">
    <property type="entry name" value="4pyrrol_synth_GluRdtase_N"/>
</dbReference>
<evidence type="ECO:0000259" key="11">
    <source>
        <dbReference type="Pfam" id="PF01488"/>
    </source>
</evidence>
<feature type="binding site" evidence="8">
    <location>
        <begin position="184"/>
        <end position="189"/>
    </location>
    <ligand>
        <name>NADP(+)</name>
        <dbReference type="ChEBI" id="CHEBI:58349"/>
    </ligand>
</feature>
<keyword evidence="5 8" id="KW-0560">Oxidoreductase</keyword>
<comment type="subunit">
    <text evidence="8">Homodimer.</text>
</comment>
<dbReference type="Proteomes" id="UP000768471">
    <property type="component" value="Unassembled WGS sequence"/>
</dbReference>
<dbReference type="Gene3D" id="3.30.460.30">
    <property type="entry name" value="Glutamyl-tRNA reductase, N-terminal domain"/>
    <property type="match status" value="1"/>
</dbReference>
<dbReference type="EMBL" id="JACSGR010000001">
    <property type="protein sequence ID" value="MBH5328073.1"/>
    <property type="molecule type" value="Genomic_DNA"/>
</dbReference>
<dbReference type="GO" id="GO:0008883">
    <property type="term" value="F:glutamyl-tRNA reductase activity"/>
    <property type="evidence" value="ECO:0007669"/>
    <property type="project" value="UniProtKB-EC"/>
</dbReference>
<dbReference type="RefSeq" id="WP_197902014.1">
    <property type="nucleotide sequence ID" value="NZ_JACSGR010000001.1"/>
</dbReference>
<dbReference type="EC" id="1.2.1.70" evidence="3 8"/>
<evidence type="ECO:0000256" key="8">
    <source>
        <dbReference type="HAMAP-Rule" id="MF_00087"/>
    </source>
</evidence>
<comment type="similarity">
    <text evidence="2 8 9">Belongs to the glutamyl-tRNA reductase family.</text>
</comment>
<reference evidence="13 14" key="1">
    <citation type="submission" date="2020-09" db="EMBL/GenBank/DDBJ databases">
        <title>Eikenella S3660 sp. nov., isolated from a throat swab.</title>
        <authorList>
            <person name="Buhl M."/>
        </authorList>
    </citation>
    <scope>NUCLEOTIDE SEQUENCE [LARGE SCALE GENOMIC DNA]</scope>
    <source>
        <strain evidence="13 14">S3360</strain>
    </source>
</reference>
<dbReference type="PROSITE" id="PS00747">
    <property type="entry name" value="GLUTR"/>
    <property type="match status" value="1"/>
</dbReference>
<comment type="pathway">
    <text evidence="1 8 9">Porphyrin-containing compound metabolism; protoporphyrin-IX biosynthesis; 5-aminolevulinate from L-glutamyl-tRNA(Glu): step 1/2.</text>
</comment>
<feature type="domain" description="Glutamyl-tRNA reductase N-terminal" evidence="12">
    <location>
        <begin position="6"/>
        <end position="151"/>
    </location>
</feature>
<feature type="active site" description="Nucleophile" evidence="8">
    <location>
        <position position="50"/>
    </location>
</feature>
<feature type="binding site" evidence="8">
    <location>
        <position position="104"/>
    </location>
    <ligand>
        <name>substrate</name>
    </ligand>
</feature>
<feature type="binding site" evidence="8">
    <location>
        <begin position="109"/>
        <end position="111"/>
    </location>
    <ligand>
        <name>substrate</name>
    </ligand>
</feature>
<dbReference type="Gene3D" id="3.40.50.720">
    <property type="entry name" value="NAD(P)-binding Rossmann-like Domain"/>
    <property type="match status" value="1"/>
</dbReference>
<evidence type="ECO:0000256" key="6">
    <source>
        <dbReference type="ARBA" id="ARBA00023244"/>
    </source>
</evidence>
<dbReference type="InterPro" id="IPR018214">
    <property type="entry name" value="GluRdtase_CS"/>
</dbReference>
<dbReference type="PIRSF" id="PIRSF000445">
    <property type="entry name" value="4pyrrol_synth_GluRdtase"/>
    <property type="match status" value="1"/>
</dbReference>
<dbReference type="NCBIfam" id="TIGR01035">
    <property type="entry name" value="hemA"/>
    <property type="match status" value="1"/>
</dbReference>
<dbReference type="InterPro" id="IPR015896">
    <property type="entry name" value="4pyrrol_synth_GluRdtase_dimer"/>
</dbReference>
<dbReference type="InterPro" id="IPR036291">
    <property type="entry name" value="NAD(P)-bd_dom_sf"/>
</dbReference>
<comment type="miscellaneous">
    <text evidence="8">During catalysis, the active site Cys acts as a nucleophile attacking the alpha-carbonyl group of tRNA-bound glutamate with the formation of a thioester intermediate between enzyme and glutamate, and the concomitant release of tRNA(Glu). The thioester intermediate is finally reduced by direct hydride transfer from NADPH, to form the product GSA.</text>
</comment>
<evidence type="ECO:0000313" key="13">
    <source>
        <dbReference type="EMBL" id="MBH5328073.1"/>
    </source>
</evidence>
<dbReference type="SUPFAM" id="SSF69742">
    <property type="entry name" value="Glutamyl tRNA-reductase catalytic, N-terminal domain"/>
    <property type="match status" value="1"/>
</dbReference>
<dbReference type="Pfam" id="PF00745">
    <property type="entry name" value="GlutR_dimer"/>
    <property type="match status" value="1"/>
</dbReference>
<evidence type="ECO:0000313" key="14">
    <source>
        <dbReference type="Proteomes" id="UP000768471"/>
    </source>
</evidence>
<dbReference type="HAMAP" id="MF_00087">
    <property type="entry name" value="Glu_tRNA_reductase"/>
    <property type="match status" value="1"/>
</dbReference>
<dbReference type="PANTHER" id="PTHR43013">
    <property type="entry name" value="GLUTAMYL-TRNA REDUCTASE"/>
    <property type="match status" value="1"/>
</dbReference>
<feature type="domain" description="Quinate/shikimate 5-dehydrogenase/glutamyl-tRNA reductase" evidence="11">
    <location>
        <begin position="167"/>
        <end position="303"/>
    </location>
</feature>
<evidence type="ECO:0000259" key="12">
    <source>
        <dbReference type="Pfam" id="PF05201"/>
    </source>
</evidence>
<dbReference type="InterPro" id="IPR036453">
    <property type="entry name" value="GluRdtase_dimer_dom_sf"/>
</dbReference>
<keyword evidence="14" id="KW-1185">Reference proteome</keyword>
<evidence type="ECO:0000256" key="2">
    <source>
        <dbReference type="ARBA" id="ARBA00005916"/>
    </source>
</evidence>
<feature type="domain" description="Tetrapyrrole biosynthesis glutamyl-tRNA reductase dimerisation" evidence="10">
    <location>
        <begin position="317"/>
        <end position="413"/>
    </location>
</feature>
<evidence type="ECO:0000256" key="3">
    <source>
        <dbReference type="ARBA" id="ARBA00012970"/>
    </source>
</evidence>
<accession>A0ABS0N6X2</accession>
<evidence type="ECO:0000256" key="5">
    <source>
        <dbReference type="ARBA" id="ARBA00023002"/>
    </source>
</evidence>
<feature type="binding site" evidence="8">
    <location>
        <position position="115"/>
    </location>
    <ligand>
        <name>substrate</name>
    </ligand>
</feature>
<gene>
    <name evidence="8" type="primary">hemA</name>
    <name evidence="13" type="ORF">H9Q10_00075</name>
</gene>
<proteinExistence type="inferred from homology"/>
<organism evidence="13 14">
    <name type="scientific">Eikenella glucosivorans</name>
    <dbReference type="NCBI Taxonomy" id="2766967"/>
    <lineage>
        <taxon>Bacteria</taxon>
        <taxon>Pseudomonadati</taxon>
        <taxon>Pseudomonadota</taxon>
        <taxon>Betaproteobacteria</taxon>
        <taxon>Neisseriales</taxon>
        <taxon>Neisseriaceae</taxon>
        <taxon>Eikenella</taxon>
    </lineage>
</organism>
<evidence type="ECO:0000256" key="7">
    <source>
        <dbReference type="ARBA" id="ARBA00047464"/>
    </source>
</evidence>
<feature type="site" description="Important for activity" evidence="8">
    <location>
        <position position="94"/>
    </location>
</feature>
<dbReference type="Pfam" id="PF05201">
    <property type="entry name" value="GlutR_N"/>
    <property type="match status" value="1"/>
</dbReference>
<sequence length="418" mass="45719">MQLTAIGLNHQTAPLSIRERLAFAAAMLPDALRALVGSRTAEEAVILSTCNRTELYCVGEPDGIVRWLADYRKIPGSALEPYLYRYQTAEAVRHAFRVSCGLDSMVLGEPQILGQIKNAVRVAQEQQTVSSNLHALFQKTFAIAKEVRTSTAVGANSVSMAAASVKMAGQIFPDIGELNILFVGAGEMIELVATHFAAKSPRGITVANRTLPRAQELCTKLAVPAAPCLLSDLPQRLHEFDVIVSSTASQLPIIGKGMVERALRERRRQPVFLLDLAVPRDIEAEVAELGDAYLYTVDDMMQVVNSGLAARQQAAAEAEQMVASKVEEFMDWQRRRQSVPLIRSLRDEGERARQQVLDNTLKLLAKGVPPEEALARLSVQLTNKLLHAPTRALSKVDGQTAHLTEALVQVYGLDKPRA</sequence>
<keyword evidence="6 8" id="KW-0627">Porphyrin biosynthesis</keyword>
<evidence type="ECO:0000256" key="9">
    <source>
        <dbReference type="RuleBase" id="RU000584"/>
    </source>
</evidence>
<dbReference type="CDD" id="cd05213">
    <property type="entry name" value="NAD_bind_Glutamyl_tRNA_reduct"/>
    <property type="match status" value="1"/>
</dbReference>
<dbReference type="PANTHER" id="PTHR43013:SF1">
    <property type="entry name" value="GLUTAMYL-TRNA REDUCTASE"/>
    <property type="match status" value="1"/>
</dbReference>
<evidence type="ECO:0000259" key="10">
    <source>
        <dbReference type="Pfam" id="PF00745"/>
    </source>
</evidence>
<feature type="binding site" evidence="8">
    <location>
        <begin position="49"/>
        <end position="52"/>
    </location>
    <ligand>
        <name>substrate</name>
    </ligand>
</feature>
<comment type="domain">
    <text evidence="8">Possesses an unusual extended V-shaped dimeric structure with each monomer consisting of three distinct domains arranged along a curved 'spinal' alpha-helix. The N-terminal catalytic domain specifically recognizes the glutamate moiety of the substrate. The second domain is the NADPH-binding domain, and the third C-terminal domain is responsible for dimerization.</text>
</comment>
<keyword evidence="4 8" id="KW-0521">NADP</keyword>
<comment type="catalytic activity">
    <reaction evidence="7 8 9">
        <text>(S)-4-amino-5-oxopentanoate + tRNA(Glu) + NADP(+) = L-glutamyl-tRNA(Glu) + NADPH + H(+)</text>
        <dbReference type="Rhea" id="RHEA:12344"/>
        <dbReference type="Rhea" id="RHEA-COMP:9663"/>
        <dbReference type="Rhea" id="RHEA-COMP:9680"/>
        <dbReference type="ChEBI" id="CHEBI:15378"/>
        <dbReference type="ChEBI" id="CHEBI:57501"/>
        <dbReference type="ChEBI" id="CHEBI:57783"/>
        <dbReference type="ChEBI" id="CHEBI:58349"/>
        <dbReference type="ChEBI" id="CHEBI:78442"/>
        <dbReference type="ChEBI" id="CHEBI:78520"/>
        <dbReference type="EC" id="1.2.1.70"/>
    </reaction>
</comment>
<dbReference type="Pfam" id="PF01488">
    <property type="entry name" value="Shikimate_DH"/>
    <property type="match status" value="1"/>
</dbReference>
<dbReference type="SUPFAM" id="SSF69075">
    <property type="entry name" value="Glutamyl tRNA-reductase dimerization domain"/>
    <property type="match status" value="1"/>
</dbReference>
<comment type="function">
    <text evidence="8">Catalyzes the NADPH-dependent reduction of glutamyl-tRNA(Glu) to glutamate 1-semialdehyde (GSA).</text>
</comment>
<name>A0ABS0N6X2_9NEIS</name>
<comment type="caution">
    <text evidence="13">The sequence shown here is derived from an EMBL/GenBank/DDBJ whole genome shotgun (WGS) entry which is preliminary data.</text>
</comment>